<evidence type="ECO:0000313" key="1">
    <source>
        <dbReference type="EMBL" id="MED1204684.1"/>
    </source>
</evidence>
<dbReference type="InterPro" id="IPR002347">
    <property type="entry name" value="SDR_fam"/>
</dbReference>
<dbReference type="Pfam" id="PF00106">
    <property type="entry name" value="adh_short"/>
    <property type="match status" value="1"/>
</dbReference>
<keyword evidence="2" id="KW-1185">Reference proteome</keyword>
<name>A0ABU6MJN5_9BACI</name>
<dbReference type="EMBL" id="JARMAB010000025">
    <property type="protein sequence ID" value="MED1204684.1"/>
    <property type="molecule type" value="Genomic_DNA"/>
</dbReference>
<dbReference type="Proteomes" id="UP001341444">
    <property type="component" value="Unassembled WGS sequence"/>
</dbReference>
<accession>A0ABU6MJN5</accession>
<protein>
    <submittedName>
        <fullName evidence="1">Short-chain dehydrogenase</fullName>
    </submittedName>
</protein>
<organism evidence="1 2">
    <name type="scientific">Heyndrickxia acidicola</name>
    <dbReference type="NCBI Taxonomy" id="209389"/>
    <lineage>
        <taxon>Bacteria</taxon>
        <taxon>Bacillati</taxon>
        <taxon>Bacillota</taxon>
        <taxon>Bacilli</taxon>
        <taxon>Bacillales</taxon>
        <taxon>Bacillaceae</taxon>
        <taxon>Heyndrickxia</taxon>
    </lineage>
</organism>
<dbReference type="RefSeq" id="WP_066268314.1">
    <property type="nucleotide sequence ID" value="NZ_JARMAB010000025.1"/>
</dbReference>
<dbReference type="Gene3D" id="3.40.50.720">
    <property type="entry name" value="NAD(P)-binding Rossmann-like Domain"/>
    <property type="match status" value="1"/>
</dbReference>
<comment type="caution">
    <text evidence="1">The sequence shown here is derived from an EMBL/GenBank/DDBJ whole genome shotgun (WGS) entry which is preliminary data.</text>
</comment>
<sequence>MHAMVIGGTGMLSEVCLNLLQAGYEVSVIGRSQERLQQLAQKADPSEKKTSSRCLSLISVDYRNSTELQAMVRKSIKTHGPILLLVSWIHSTAPLALPIILQEAAHTKEEFRLFHILGSSTDLAEMKSKINPPAHCHYRQVKLGFILESHGSRWLTNQEIASGVWNAIREDTSSIIGVVEPWEKHP</sequence>
<dbReference type="InterPro" id="IPR036291">
    <property type="entry name" value="NAD(P)-bd_dom_sf"/>
</dbReference>
<dbReference type="SUPFAM" id="SSF51735">
    <property type="entry name" value="NAD(P)-binding Rossmann-fold domains"/>
    <property type="match status" value="1"/>
</dbReference>
<gene>
    <name evidence="1" type="ORF">P4T90_16685</name>
</gene>
<dbReference type="NCBIfam" id="NF006168">
    <property type="entry name" value="PRK08309.1"/>
    <property type="match status" value="1"/>
</dbReference>
<evidence type="ECO:0000313" key="2">
    <source>
        <dbReference type="Proteomes" id="UP001341444"/>
    </source>
</evidence>
<reference evidence="1 2" key="1">
    <citation type="submission" date="2023-03" db="EMBL/GenBank/DDBJ databases">
        <title>Bacillus Genome Sequencing.</title>
        <authorList>
            <person name="Dunlap C."/>
        </authorList>
    </citation>
    <scope>NUCLEOTIDE SEQUENCE [LARGE SCALE GENOMIC DNA]</scope>
    <source>
        <strain evidence="1 2">B-23453</strain>
    </source>
</reference>
<proteinExistence type="predicted"/>